<comment type="cofactor">
    <cofactor evidence="1">
        <name>Mg(2+)</name>
        <dbReference type="ChEBI" id="CHEBI:18420"/>
    </cofactor>
</comment>
<name>A0AAD5WTV0_9PEZI</name>
<dbReference type="InterPro" id="IPR015797">
    <property type="entry name" value="NUDIX_hydrolase-like_dom_sf"/>
</dbReference>
<dbReference type="GO" id="GO:0080042">
    <property type="term" value="F:ADP-glucose pyrophosphohydrolase activity"/>
    <property type="evidence" value="ECO:0007669"/>
    <property type="project" value="TreeGrafter"/>
</dbReference>
<proteinExistence type="predicted"/>
<organism evidence="4 5">
    <name type="scientific">Zalerion maritima</name>
    <dbReference type="NCBI Taxonomy" id="339359"/>
    <lineage>
        <taxon>Eukaryota</taxon>
        <taxon>Fungi</taxon>
        <taxon>Dikarya</taxon>
        <taxon>Ascomycota</taxon>
        <taxon>Pezizomycotina</taxon>
        <taxon>Sordariomycetes</taxon>
        <taxon>Lulworthiomycetidae</taxon>
        <taxon>Lulworthiales</taxon>
        <taxon>Lulworthiaceae</taxon>
        <taxon>Zalerion</taxon>
    </lineage>
</organism>
<dbReference type="PROSITE" id="PS51462">
    <property type="entry name" value="NUDIX"/>
    <property type="match status" value="1"/>
</dbReference>
<dbReference type="InterPro" id="IPR000086">
    <property type="entry name" value="NUDIX_hydrolase_dom"/>
</dbReference>
<evidence type="ECO:0000313" key="4">
    <source>
        <dbReference type="EMBL" id="KAJ2904908.1"/>
    </source>
</evidence>
<evidence type="ECO:0000256" key="2">
    <source>
        <dbReference type="ARBA" id="ARBA00022801"/>
    </source>
</evidence>
<dbReference type="CDD" id="cd03424">
    <property type="entry name" value="NUDIX_ADPRase_Nudt5_UGPPase_Nudt14"/>
    <property type="match status" value="1"/>
</dbReference>
<dbReference type="Gene3D" id="3.90.79.10">
    <property type="entry name" value="Nucleoside Triphosphate Pyrophosphohydrolase"/>
    <property type="match status" value="1"/>
</dbReference>
<dbReference type="PANTHER" id="PTHR11839:SF18">
    <property type="entry name" value="NUDIX HYDROLASE DOMAIN-CONTAINING PROTEIN"/>
    <property type="match status" value="1"/>
</dbReference>
<dbReference type="GO" id="GO:0006753">
    <property type="term" value="P:nucleoside phosphate metabolic process"/>
    <property type="evidence" value="ECO:0007669"/>
    <property type="project" value="TreeGrafter"/>
</dbReference>
<accession>A0AAD5WTV0</accession>
<evidence type="ECO:0000256" key="1">
    <source>
        <dbReference type="ARBA" id="ARBA00001946"/>
    </source>
</evidence>
<dbReference type="Pfam" id="PF00293">
    <property type="entry name" value="NUDIX"/>
    <property type="match status" value="1"/>
</dbReference>
<dbReference type="EMBL" id="JAKWBI020000042">
    <property type="protein sequence ID" value="KAJ2904908.1"/>
    <property type="molecule type" value="Genomic_DNA"/>
</dbReference>
<dbReference type="GO" id="GO:0080041">
    <property type="term" value="F:ADP-ribose pyrophosphohydrolase activity"/>
    <property type="evidence" value="ECO:0007669"/>
    <property type="project" value="TreeGrafter"/>
</dbReference>
<reference evidence="4" key="1">
    <citation type="submission" date="2022-07" db="EMBL/GenBank/DDBJ databases">
        <title>Draft genome sequence of Zalerion maritima ATCC 34329, a (micro)plastics degrading marine fungus.</title>
        <authorList>
            <person name="Paco A."/>
            <person name="Goncalves M.F.M."/>
            <person name="Rocha-Santos T.A.P."/>
            <person name="Alves A."/>
        </authorList>
    </citation>
    <scope>NUCLEOTIDE SEQUENCE</scope>
    <source>
        <strain evidence="4">ATCC 34329</strain>
    </source>
</reference>
<dbReference type="PANTHER" id="PTHR11839">
    <property type="entry name" value="UDP/ADP-SUGAR PYROPHOSPHATASE"/>
    <property type="match status" value="1"/>
</dbReference>
<keyword evidence="5" id="KW-1185">Reference proteome</keyword>
<dbReference type="GO" id="GO:0019693">
    <property type="term" value="P:ribose phosphate metabolic process"/>
    <property type="evidence" value="ECO:0007669"/>
    <property type="project" value="TreeGrafter"/>
</dbReference>
<dbReference type="AlphaFoldDB" id="A0AAD5WTV0"/>
<gene>
    <name evidence="4" type="ORF">MKZ38_006949</name>
</gene>
<dbReference type="Proteomes" id="UP001201980">
    <property type="component" value="Unassembled WGS sequence"/>
</dbReference>
<sequence>MPGPSFLEKFGDVPLTVPDGLEMSMLEKFHPLKTWIDQLHHSLSLQHQDASHPFHSKPYALRSLAVKSHTMFGPSRIGFANVEAVVKNDDGNRLPATVFLRGPSVAMLFMLLPDGIPSDSTHGDDERYVVLTVQPRVAAGSMAFAELPAGMVDEKNEFSGTAAREIYEELGIRIEEKDLLCLSDMVEPTPPEGQKDEGLSLAMFPSAGGCDEFIKIFMCEKRVEREKLDEWRGKQTGLREDGEIISLRLVRYEDLWKEGARDSKALSAVALYEGLKREGKI</sequence>
<keyword evidence="2" id="KW-0378">Hydrolase</keyword>
<feature type="domain" description="Nudix hydrolase" evidence="3">
    <location>
        <begin position="91"/>
        <end position="273"/>
    </location>
</feature>
<comment type="caution">
    <text evidence="4">The sequence shown here is derived from an EMBL/GenBank/DDBJ whole genome shotgun (WGS) entry which is preliminary data.</text>
</comment>
<dbReference type="SUPFAM" id="SSF55811">
    <property type="entry name" value="Nudix"/>
    <property type="match status" value="1"/>
</dbReference>
<evidence type="ECO:0000259" key="3">
    <source>
        <dbReference type="PROSITE" id="PS51462"/>
    </source>
</evidence>
<evidence type="ECO:0000313" key="5">
    <source>
        <dbReference type="Proteomes" id="UP001201980"/>
    </source>
</evidence>
<protein>
    <recommendedName>
        <fullName evidence="3">Nudix hydrolase domain-containing protein</fullName>
    </recommendedName>
</protein>